<accession>A0A1F6V215</accession>
<dbReference type="SUPFAM" id="SSF56219">
    <property type="entry name" value="DNase I-like"/>
    <property type="match status" value="1"/>
</dbReference>
<dbReference type="AlphaFoldDB" id="A0A1F6V215"/>
<dbReference type="GO" id="GO:0016020">
    <property type="term" value="C:membrane"/>
    <property type="evidence" value="ECO:0007669"/>
    <property type="project" value="GOC"/>
</dbReference>
<feature type="compositionally biased region" description="Basic and acidic residues" evidence="1">
    <location>
        <begin position="303"/>
        <end position="317"/>
    </location>
</feature>
<dbReference type="Pfam" id="PF03372">
    <property type="entry name" value="Exo_endo_phos"/>
    <property type="match status" value="1"/>
</dbReference>
<gene>
    <name evidence="3" type="ORF">A2W18_09070</name>
</gene>
<organism evidence="3 4">
    <name type="scientific">Candidatus Muproteobacteria bacterium RBG_16_60_9</name>
    <dbReference type="NCBI Taxonomy" id="1817755"/>
    <lineage>
        <taxon>Bacteria</taxon>
        <taxon>Pseudomonadati</taxon>
        <taxon>Pseudomonadota</taxon>
        <taxon>Candidatus Muproteobacteria</taxon>
    </lineage>
</organism>
<feature type="region of interest" description="Disordered" evidence="1">
    <location>
        <begin position="303"/>
        <end position="323"/>
    </location>
</feature>
<dbReference type="EMBL" id="MFSP01000147">
    <property type="protein sequence ID" value="OGI63811.1"/>
    <property type="molecule type" value="Genomic_DNA"/>
</dbReference>
<comment type="caution">
    <text evidence="3">The sequence shown here is derived from an EMBL/GenBank/DDBJ whole genome shotgun (WGS) entry which is preliminary data.</text>
</comment>
<dbReference type="InterPro" id="IPR051916">
    <property type="entry name" value="GPI-anchor_lipid_remodeler"/>
</dbReference>
<evidence type="ECO:0000313" key="4">
    <source>
        <dbReference type="Proteomes" id="UP000179076"/>
    </source>
</evidence>
<dbReference type="GO" id="GO:0003824">
    <property type="term" value="F:catalytic activity"/>
    <property type="evidence" value="ECO:0007669"/>
    <property type="project" value="InterPro"/>
</dbReference>
<proteinExistence type="predicted"/>
<evidence type="ECO:0000256" key="1">
    <source>
        <dbReference type="SAM" id="MobiDB-lite"/>
    </source>
</evidence>
<dbReference type="InterPro" id="IPR036691">
    <property type="entry name" value="Endo/exonu/phosph_ase_sf"/>
</dbReference>
<reference evidence="3 4" key="1">
    <citation type="journal article" date="2016" name="Nat. Commun.">
        <title>Thousands of microbial genomes shed light on interconnected biogeochemical processes in an aquifer system.</title>
        <authorList>
            <person name="Anantharaman K."/>
            <person name="Brown C.T."/>
            <person name="Hug L.A."/>
            <person name="Sharon I."/>
            <person name="Castelle C.J."/>
            <person name="Probst A.J."/>
            <person name="Thomas B.C."/>
            <person name="Singh A."/>
            <person name="Wilkins M.J."/>
            <person name="Karaoz U."/>
            <person name="Brodie E.L."/>
            <person name="Williams K.H."/>
            <person name="Hubbard S.S."/>
            <person name="Banfield J.F."/>
        </authorList>
    </citation>
    <scope>NUCLEOTIDE SEQUENCE [LARGE SCALE GENOMIC DNA]</scope>
</reference>
<evidence type="ECO:0000259" key="2">
    <source>
        <dbReference type="Pfam" id="PF03372"/>
    </source>
</evidence>
<dbReference type="Proteomes" id="UP000179076">
    <property type="component" value="Unassembled WGS sequence"/>
</dbReference>
<protein>
    <recommendedName>
        <fullName evidence="2">Endonuclease/exonuclease/phosphatase domain-containing protein</fullName>
    </recommendedName>
</protein>
<sequence>MKVTIGTFNLNNLFSRYNFQAEIGAVAPAAPPIVGQFSYAFGPHDAVKIRTYQGRLVQAKDNASTLLITERIRRINVDVLAVQEVEDIDTLRQFNRERLGGMYPQVLLIEGNDPRLIDVGVLSRYPIGGFTSWQRATHPSAPEDLVFGRDVIEVEILNARRSERLFTLFNTHLKSNFVDFREDAAAAHAAANERRRRQAETVARIIKARTRPDSRYVLAGDMNDAPTSEFLRGFAQDTGLKLVNGLAAPQETRPAKPDNPMPASTAWTHRFKPANQPASYELYDQLWLSPALAPKQTAAWIDRRSKHSGDGSDHDPAWVELDL</sequence>
<dbReference type="PANTHER" id="PTHR14859:SF15">
    <property type="entry name" value="ENDONUCLEASE_EXONUCLEASE_PHOSPHATASE DOMAIN-CONTAINING PROTEIN"/>
    <property type="match status" value="1"/>
</dbReference>
<feature type="domain" description="Endonuclease/exonuclease/phosphatase" evidence="2">
    <location>
        <begin position="59"/>
        <end position="314"/>
    </location>
</feature>
<dbReference type="GO" id="GO:0006506">
    <property type="term" value="P:GPI anchor biosynthetic process"/>
    <property type="evidence" value="ECO:0007669"/>
    <property type="project" value="TreeGrafter"/>
</dbReference>
<dbReference type="PANTHER" id="PTHR14859">
    <property type="entry name" value="CALCOFLUOR WHITE HYPERSENSITIVE PROTEIN PRECURSOR"/>
    <property type="match status" value="1"/>
</dbReference>
<dbReference type="Gene3D" id="3.60.10.10">
    <property type="entry name" value="Endonuclease/exonuclease/phosphatase"/>
    <property type="match status" value="1"/>
</dbReference>
<evidence type="ECO:0000313" key="3">
    <source>
        <dbReference type="EMBL" id="OGI63811.1"/>
    </source>
</evidence>
<dbReference type="InterPro" id="IPR005135">
    <property type="entry name" value="Endo/exonuclease/phosphatase"/>
</dbReference>
<name>A0A1F6V215_9PROT</name>